<proteinExistence type="predicted"/>
<keyword evidence="1" id="KW-1133">Transmembrane helix</keyword>
<dbReference type="AlphaFoldDB" id="A0A2P4QTK2"/>
<protein>
    <submittedName>
        <fullName evidence="2">Uncharacterized protein</fullName>
    </submittedName>
</protein>
<comment type="caution">
    <text evidence="2">The sequence shown here is derived from an EMBL/GenBank/DDBJ whole genome shotgun (WGS) entry which is preliminary data.</text>
</comment>
<reference evidence="2 3" key="2">
    <citation type="journal article" date="2018" name="New Phytol.">
        <title>High intraspecific genome diversity in the model arbuscular mycorrhizal symbiont Rhizophagus irregularis.</title>
        <authorList>
            <person name="Chen E.C.H."/>
            <person name="Morin E."/>
            <person name="Beaudet D."/>
            <person name="Noel J."/>
            <person name="Yildirir G."/>
            <person name="Ndikumana S."/>
            <person name="Charron P."/>
            <person name="St-Onge C."/>
            <person name="Giorgi J."/>
            <person name="Kruger M."/>
            <person name="Marton T."/>
            <person name="Ropars J."/>
            <person name="Grigoriev I.V."/>
            <person name="Hainaut M."/>
            <person name="Henrissat B."/>
            <person name="Roux C."/>
            <person name="Martin F."/>
            <person name="Corradi N."/>
        </authorList>
    </citation>
    <scope>NUCLEOTIDE SEQUENCE [LARGE SCALE GENOMIC DNA]</scope>
    <source>
        <strain evidence="2 3">DAOM 197198</strain>
    </source>
</reference>
<dbReference type="Proteomes" id="UP000018888">
    <property type="component" value="Unassembled WGS sequence"/>
</dbReference>
<keyword evidence="1" id="KW-0812">Transmembrane</keyword>
<evidence type="ECO:0000256" key="1">
    <source>
        <dbReference type="SAM" id="Phobius"/>
    </source>
</evidence>
<evidence type="ECO:0000313" key="2">
    <source>
        <dbReference type="EMBL" id="POG80983.1"/>
    </source>
</evidence>
<name>A0A2P4QTK2_RHIID</name>
<evidence type="ECO:0000313" key="3">
    <source>
        <dbReference type="Proteomes" id="UP000018888"/>
    </source>
</evidence>
<sequence length="69" mass="8233">MSVKNLSSKFSKLARNASIKSFVTSSRVKTIFFDILYYSFMVFFKKILLYFLLDQKLRERVFLSFSCRP</sequence>
<organism evidence="2 3">
    <name type="scientific">Rhizophagus irregularis (strain DAOM 181602 / DAOM 197198 / MUCL 43194)</name>
    <name type="common">Arbuscular mycorrhizal fungus</name>
    <name type="synonym">Glomus intraradices</name>
    <dbReference type="NCBI Taxonomy" id="747089"/>
    <lineage>
        <taxon>Eukaryota</taxon>
        <taxon>Fungi</taxon>
        <taxon>Fungi incertae sedis</taxon>
        <taxon>Mucoromycota</taxon>
        <taxon>Glomeromycotina</taxon>
        <taxon>Glomeromycetes</taxon>
        <taxon>Glomerales</taxon>
        <taxon>Glomeraceae</taxon>
        <taxon>Rhizophagus</taxon>
    </lineage>
</organism>
<reference evidence="2 3" key="1">
    <citation type="journal article" date="2013" name="Proc. Natl. Acad. Sci. U.S.A.">
        <title>Genome of an arbuscular mycorrhizal fungus provides insight into the oldest plant symbiosis.</title>
        <authorList>
            <person name="Tisserant E."/>
            <person name="Malbreil M."/>
            <person name="Kuo A."/>
            <person name="Kohler A."/>
            <person name="Symeonidi A."/>
            <person name="Balestrini R."/>
            <person name="Charron P."/>
            <person name="Duensing N."/>
            <person name="Frei Dit Frey N."/>
            <person name="Gianinazzi-Pearson V."/>
            <person name="Gilbert L.B."/>
            <person name="Handa Y."/>
            <person name="Herr J.R."/>
            <person name="Hijri M."/>
            <person name="Koul R."/>
            <person name="Kawaguchi M."/>
            <person name="Krajinski F."/>
            <person name="Lammers P.J."/>
            <person name="Masclaux F.G."/>
            <person name="Murat C."/>
            <person name="Morin E."/>
            <person name="Ndikumana S."/>
            <person name="Pagni M."/>
            <person name="Petitpierre D."/>
            <person name="Requena N."/>
            <person name="Rosikiewicz P."/>
            <person name="Riley R."/>
            <person name="Saito K."/>
            <person name="San Clemente H."/>
            <person name="Shapiro H."/>
            <person name="van Tuinen D."/>
            <person name="Becard G."/>
            <person name="Bonfante P."/>
            <person name="Paszkowski U."/>
            <person name="Shachar-Hill Y.Y."/>
            <person name="Tuskan G.A."/>
            <person name="Young P.W."/>
            <person name="Sanders I.R."/>
            <person name="Henrissat B."/>
            <person name="Rensing S.A."/>
            <person name="Grigoriev I.V."/>
            <person name="Corradi N."/>
            <person name="Roux C."/>
            <person name="Martin F."/>
        </authorList>
    </citation>
    <scope>NUCLEOTIDE SEQUENCE [LARGE SCALE GENOMIC DNA]</scope>
    <source>
        <strain evidence="2 3">DAOM 197198</strain>
    </source>
</reference>
<keyword evidence="3" id="KW-1185">Reference proteome</keyword>
<keyword evidence="1" id="KW-0472">Membrane</keyword>
<feature type="transmembrane region" description="Helical" evidence="1">
    <location>
        <begin position="35"/>
        <end position="53"/>
    </location>
</feature>
<accession>A0A2P4QTK2</accession>
<dbReference type="EMBL" id="AUPC02000014">
    <property type="protein sequence ID" value="POG80983.1"/>
    <property type="molecule type" value="Genomic_DNA"/>
</dbReference>
<gene>
    <name evidence="2" type="ORF">GLOIN_2v1512038</name>
</gene>